<comment type="caution">
    <text evidence="6">The sequence shown here is derived from an EMBL/GenBank/DDBJ whole genome shotgun (WGS) entry which is preliminary data.</text>
</comment>
<dbReference type="EMBL" id="RCMK01001706">
    <property type="protein sequence ID" value="KAG2889616.1"/>
    <property type="molecule type" value="Genomic_DNA"/>
</dbReference>
<dbReference type="EMBL" id="RCML01001676">
    <property type="protein sequence ID" value="KAG2961012.1"/>
    <property type="molecule type" value="Genomic_DNA"/>
</dbReference>
<dbReference type="EMBL" id="RCMV01001805">
    <property type="protein sequence ID" value="KAG3206701.1"/>
    <property type="molecule type" value="Genomic_DNA"/>
</dbReference>
<evidence type="ECO:0000313" key="6">
    <source>
        <dbReference type="EMBL" id="RAW39873.1"/>
    </source>
</evidence>
<dbReference type="Proteomes" id="UP000697107">
    <property type="component" value="Unassembled WGS sequence"/>
</dbReference>
<dbReference type="Proteomes" id="UP000251314">
    <property type="component" value="Unassembled WGS sequence"/>
</dbReference>
<evidence type="ECO:0000313" key="7">
    <source>
        <dbReference type="Proteomes" id="UP000251314"/>
    </source>
</evidence>
<dbReference type="EMBL" id="MJFZ01000058">
    <property type="protein sequence ID" value="RAW39873.1"/>
    <property type="molecule type" value="Genomic_DNA"/>
</dbReference>
<evidence type="ECO:0000313" key="2">
    <source>
        <dbReference type="EMBL" id="KAG2881922.1"/>
    </source>
</evidence>
<dbReference type="VEuPathDB" id="FungiDB:PC110_g3956"/>
<dbReference type="AlphaFoldDB" id="A0A329SSD4"/>
<dbReference type="Proteomes" id="UP000735874">
    <property type="component" value="Unassembled WGS sequence"/>
</dbReference>
<sequence>MAEATLAQQDTDLCITDVPKTEPRVAGKENV</sequence>
<keyword evidence="7" id="KW-1185">Reference proteome</keyword>
<evidence type="ECO:0000313" key="1">
    <source>
        <dbReference type="EMBL" id="KAG2841073.1"/>
    </source>
</evidence>
<dbReference type="EMBL" id="RCMG01000952">
    <property type="protein sequence ID" value="KAG2841073.1"/>
    <property type="molecule type" value="Genomic_DNA"/>
</dbReference>
<evidence type="ECO:0000313" key="4">
    <source>
        <dbReference type="EMBL" id="KAG2961012.1"/>
    </source>
</evidence>
<protein>
    <submittedName>
        <fullName evidence="6">Uncharacterized protein</fullName>
    </submittedName>
</protein>
<reference evidence="1" key="2">
    <citation type="submission" date="2018-10" db="EMBL/GenBank/DDBJ databases">
        <title>Effector identification in a new, highly contiguous assembly of the strawberry crown rot pathogen Phytophthora cactorum.</title>
        <authorList>
            <person name="Armitage A.D."/>
            <person name="Nellist C.F."/>
            <person name="Bates H."/>
            <person name="Vickerstaff R.J."/>
            <person name="Harrison R.J."/>
        </authorList>
    </citation>
    <scope>NUCLEOTIDE SEQUENCE</scope>
    <source>
        <strain evidence="1">15-7</strain>
        <strain evidence="2">4032</strain>
        <strain evidence="3">4040</strain>
        <strain evidence="4">P415</strain>
        <strain evidence="5">P421</strain>
    </source>
</reference>
<name>A0A329SSD4_9STRA</name>
<dbReference type="Proteomes" id="UP000774804">
    <property type="component" value="Unassembled WGS sequence"/>
</dbReference>
<dbReference type="EMBL" id="RCMI01001716">
    <property type="protein sequence ID" value="KAG2881922.1"/>
    <property type="molecule type" value="Genomic_DNA"/>
</dbReference>
<proteinExistence type="predicted"/>
<organism evidence="6 7">
    <name type="scientific">Phytophthora cactorum</name>
    <dbReference type="NCBI Taxonomy" id="29920"/>
    <lineage>
        <taxon>Eukaryota</taxon>
        <taxon>Sar</taxon>
        <taxon>Stramenopiles</taxon>
        <taxon>Oomycota</taxon>
        <taxon>Peronosporomycetes</taxon>
        <taxon>Peronosporales</taxon>
        <taxon>Peronosporaceae</taxon>
        <taxon>Phytophthora</taxon>
    </lineage>
</organism>
<dbReference type="Proteomes" id="UP000760860">
    <property type="component" value="Unassembled WGS sequence"/>
</dbReference>
<accession>A0A329SSD4</accession>
<dbReference type="Proteomes" id="UP000736787">
    <property type="component" value="Unassembled WGS sequence"/>
</dbReference>
<reference evidence="6 7" key="1">
    <citation type="submission" date="2018-01" db="EMBL/GenBank/DDBJ databases">
        <title>Draft genome of the strawberry crown rot pathogen Phytophthora cactorum.</title>
        <authorList>
            <person name="Armitage A.D."/>
            <person name="Lysoe E."/>
            <person name="Nellist C.F."/>
            <person name="Harrison R.J."/>
            <person name="Brurberg M.B."/>
        </authorList>
    </citation>
    <scope>NUCLEOTIDE SEQUENCE [LARGE SCALE GENOMIC DNA]</scope>
    <source>
        <strain evidence="6 7">10300</strain>
    </source>
</reference>
<evidence type="ECO:0000313" key="5">
    <source>
        <dbReference type="EMBL" id="KAG3206701.1"/>
    </source>
</evidence>
<gene>
    <name evidence="6" type="ORF">PC110_g3956</name>
    <name evidence="1" type="ORF">PC113_g19105</name>
    <name evidence="2" type="ORF">PC115_g22089</name>
    <name evidence="3" type="ORF">PC117_g24646</name>
    <name evidence="4" type="ORF">PC118_g22193</name>
    <name evidence="5" type="ORF">PC129_g21689</name>
</gene>
<evidence type="ECO:0000313" key="3">
    <source>
        <dbReference type="EMBL" id="KAG2889616.1"/>
    </source>
</evidence>